<feature type="transmembrane region" description="Helical" evidence="8">
    <location>
        <begin position="67"/>
        <end position="90"/>
    </location>
</feature>
<evidence type="ECO:0000313" key="11">
    <source>
        <dbReference type="Proteomes" id="UP001549143"/>
    </source>
</evidence>
<dbReference type="InterPro" id="IPR035906">
    <property type="entry name" value="MetI-like_sf"/>
</dbReference>
<evidence type="ECO:0000259" key="9">
    <source>
        <dbReference type="PROSITE" id="PS50928"/>
    </source>
</evidence>
<feature type="transmembrane region" description="Helical" evidence="8">
    <location>
        <begin position="12"/>
        <end position="36"/>
    </location>
</feature>
<feature type="transmembrane region" description="Helical" evidence="8">
    <location>
        <begin position="179"/>
        <end position="201"/>
    </location>
</feature>
<evidence type="ECO:0000256" key="5">
    <source>
        <dbReference type="ARBA" id="ARBA00022692"/>
    </source>
</evidence>
<dbReference type="Proteomes" id="UP001549143">
    <property type="component" value="Unassembled WGS sequence"/>
</dbReference>
<comment type="similarity">
    <text evidence="8">Belongs to the binding-protein-dependent transport system permease family.</text>
</comment>
<dbReference type="PANTHER" id="PTHR43357:SF4">
    <property type="entry name" value="INNER MEMBRANE ABC TRANSPORTER PERMEASE PROTEIN YDCV"/>
    <property type="match status" value="1"/>
</dbReference>
<evidence type="ECO:0000256" key="1">
    <source>
        <dbReference type="ARBA" id="ARBA00004429"/>
    </source>
</evidence>
<evidence type="ECO:0000313" key="10">
    <source>
        <dbReference type="EMBL" id="MET3662426.1"/>
    </source>
</evidence>
<reference evidence="10 11" key="1">
    <citation type="submission" date="2024-06" db="EMBL/GenBank/DDBJ databases">
        <title>Genomic Encyclopedia of Type Strains, Phase IV (KMG-IV): sequencing the most valuable type-strain genomes for metagenomic binning, comparative biology and taxonomic classification.</title>
        <authorList>
            <person name="Goeker M."/>
        </authorList>
    </citation>
    <scope>NUCLEOTIDE SEQUENCE [LARGE SCALE GENOMIC DNA]</scope>
    <source>
        <strain evidence="10 11">DSM 19730</strain>
    </source>
</reference>
<evidence type="ECO:0000256" key="7">
    <source>
        <dbReference type="ARBA" id="ARBA00023136"/>
    </source>
</evidence>
<evidence type="ECO:0000256" key="4">
    <source>
        <dbReference type="ARBA" id="ARBA00022519"/>
    </source>
</evidence>
<keyword evidence="6 8" id="KW-1133">Transmembrane helix</keyword>
<keyword evidence="7 8" id="KW-0472">Membrane</keyword>
<proteinExistence type="inferred from homology"/>
<evidence type="ECO:0000256" key="3">
    <source>
        <dbReference type="ARBA" id="ARBA00022475"/>
    </source>
</evidence>
<organism evidence="10 11">
    <name type="scientific">Aquamicrobium ahrensii</name>
    <dbReference type="NCBI Taxonomy" id="469551"/>
    <lineage>
        <taxon>Bacteria</taxon>
        <taxon>Pseudomonadati</taxon>
        <taxon>Pseudomonadota</taxon>
        <taxon>Alphaproteobacteria</taxon>
        <taxon>Hyphomicrobiales</taxon>
        <taxon>Phyllobacteriaceae</taxon>
        <taxon>Aquamicrobium</taxon>
    </lineage>
</organism>
<feature type="transmembrane region" description="Helical" evidence="8">
    <location>
        <begin position="136"/>
        <end position="158"/>
    </location>
</feature>
<keyword evidence="11" id="KW-1185">Reference proteome</keyword>
<accession>A0ABV2KMV9</accession>
<name>A0ABV2KMV9_9HYPH</name>
<feature type="domain" description="ABC transmembrane type-1" evidence="9">
    <location>
        <begin position="67"/>
        <end position="255"/>
    </location>
</feature>
<dbReference type="InterPro" id="IPR000515">
    <property type="entry name" value="MetI-like"/>
</dbReference>
<evidence type="ECO:0000256" key="2">
    <source>
        <dbReference type="ARBA" id="ARBA00022448"/>
    </source>
</evidence>
<dbReference type="PANTHER" id="PTHR43357">
    <property type="entry name" value="INNER MEMBRANE ABC TRANSPORTER PERMEASE PROTEIN YDCV"/>
    <property type="match status" value="1"/>
</dbReference>
<dbReference type="RefSeq" id="WP_354152277.1">
    <property type="nucleotide sequence ID" value="NZ_JBEPMN010000011.1"/>
</dbReference>
<feature type="transmembrane region" description="Helical" evidence="8">
    <location>
        <begin position="236"/>
        <end position="257"/>
    </location>
</feature>
<gene>
    <name evidence="10" type="ORF">ABID44_002764</name>
</gene>
<evidence type="ECO:0000256" key="6">
    <source>
        <dbReference type="ARBA" id="ARBA00022989"/>
    </source>
</evidence>
<dbReference type="Gene3D" id="1.10.3720.10">
    <property type="entry name" value="MetI-like"/>
    <property type="match status" value="1"/>
</dbReference>
<dbReference type="EMBL" id="JBEPMN010000011">
    <property type="protein sequence ID" value="MET3662426.1"/>
    <property type="molecule type" value="Genomic_DNA"/>
</dbReference>
<evidence type="ECO:0000256" key="8">
    <source>
        <dbReference type="RuleBase" id="RU363032"/>
    </source>
</evidence>
<comment type="caution">
    <text evidence="10">The sequence shown here is derived from an EMBL/GenBank/DDBJ whole genome shotgun (WGS) entry which is preliminary data.</text>
</comment>
<keyword evidence="5 8" id="KW-0812">Transmembrane</keyword>
<comment type="subcellular location">
    <subcellularLocation>
        <location evidence="1">Cell inner membrane</location>
        <topology evidence="1">Multi-pass membrane protein</topology>
    </subcellularLocation>
    <subcellularLocation>
        <location evidence="8">Cell membrane</location>
        <topology evidence="8">Multi-pass membrane protein</topology>
    </subcellularLocation>
</comment>
<dbReference type="SUPFAM" id="SSF161098">
    <property type="entry name" value="MetI-like"/>
    <property type="match status" value="1"/>
</dbReference>
<keyword evidence="4" id="KW-0997">Cell inner membrane</keyword>
<dbReference type="PROSITE" id="PS50928">
    <property type="entry name" value="ABC_TM1"/>
    <property type="match status" value="1"/>
</dbReference>
<feature type="transmembrane region" description="Helical" evidence="8">
    <location>
        <begin position="102"/>
        <end position="124"/>
    </location>
</feature>
<dbReference type="Pfam" id="PF00528">
    <property type="entry name" value="BPD_transp_1"/>
    <property type="match status" value="1"/>
</dbReference>
<keyword evidence="3" id="KW-1003">Cell membrane</keyword>
<sequence length="277" mass="29903">MDVNAPVKPNLAVRIVAWGAIAFLMAPIPIIILVSFSSAQYLTFPPPGFSLQWYERFLGSNEWVQSIWVSLQVAVFSAVLTMVLATMAAIPMVRGEFSKKSIVYAVLLAPMIIPVIITAIALYFVFTKVGLNGTVLAITIGHTIVVLPIAFVVLSSTLQGLDPRLEKAAISLGASPFVAFYKITLPLLMPGILSAGLFSFLTSFDELIIPLFLGGPTTQTLAVRIWNSVVMEIEPTISAVSVFLIGMTIVVMVLAGFMKRAFRWTGSGGPQQENSHA</sequence>
<protein>
    <submittedName>
        <fullName evidence="10">Spermidine/putrescine transport system permease protein</fullName>
    </submittedName>
</protein>
<dbReference type="CDD" id="cd06261">
    <property type="entry name" value="TM_PBP2"/>
    <property type="match status" value="1"/>
</dbReference>
<keyword evidence="2 8" id="KW-0813">Transport</keyword>